<dbReference type="InterPro" id="IPR016181">
    <property type="entry name" value="Acyl_CoA_acyltransferase"/>
</dbReference>
<dbReference type="InterPro" id="IPR051531">
    <property type="entry name" value="N-acetyltransferase"/>
</dbReference>
<dbReference type="SUPFAM" id="SSF55729">
    <property type="entry name" value="Acyl-CoA N-acyltransferases (Nat)"/>
    <property type="match status" value="1"/>
</dbReference>
<reference evidence="2 3" key="1">
    <citation type="journal article" date="2017" name="Int. J. Syst. Evol. Microbiol.">
        <title>Solibacillus kalamii sp. nov., isolated from a high-efficiency particulate arrestance filter system used in the International Space Station.</title>
        <authorList>
            <person name="Checinska Sielaff A."/>
            <person name="Kumar R.M."/>
            <person name="Pal D."/>
            <person name="Mayilraj S."/>
            <person name="Venkateswaran K."/>
        </authorList>
    </citation>
    <scope>NUCLEOTIDE SEQUENCE [LARGE SCALE GENOMIC DNA]</scope>
    <source>
        <strain evidence="2 3">ISSFR-015</strain>
    </source>
</reference>
<sequence length="187" mass="21592">MKKVTLIPQALRYAPEIHRLSQAPEVKNALGLPTQSVEDTENFIINTIMEESEGKTISRLILNEEDQLIGITTLMFIDQSNKQCHIGSWIAVDYWGQGYNLASKIELLKIAFEYLHLEVVFAGARTVNLRSQKAQEKLPFISLNVEQQFPEEHLLLEKRQKQPCILNAVFKDNFLNYLYSTQKERKI</sequence>
<feature type="domain" description="N-acetyltransferase" evidence="1">
    <location>
        <begin position="5"/>
        <end position="139"/>
    </location>
</feature>
<dbReference type="Proteomes" id="UP000196594">
    <property type="component" value="Unassembled WGS sequence"/>
</dbReference>
<evidence type="ECO:0000313" key="2">
    <source>
        <dbReference type="EMBL" id="OUZ39776.1"/>
    </source>
</evidence>
<evidence type="ECO:0000259" key="1">
    <source>
        <dbReference type="Pfam" id="PF13302"/>
    </source>
</evidence>
<keyword evidence="3" id="KW-1185">Reference proteome</keyword>
<dbReference type="RefSeq" id="WP_087615888.1">
    <property type="nucleotide sequence ID" value="NZ_JAFBEY010000001.1"/>
</dbReference>
<name>A0ABX3ZJM2_9BACL</name>
<accession>A0ABX3ZJM2</accession>
<proteinExistence type="predicted"/>
<dbReference type="Pfam" id="PF13302">
    <property type="entry name" value="Acetyltransf_3"/>
    <property type="match status" value="1"/>
</dbReference>
<dbReference type="EMBL" id="NHNT01000002">
    <property type="protein sequence ID" value="OUZ39776.1"/>
    <property type="molecule type" value="Genomic_DNA"/>
</dbReference>
<dbReference type="Gene3D" id="3.40.630.30">
    <property type="match status" value="1"/>
</dbReference>
<protein>
    <submittedName>
        <fullName evidence="2">GNAT family N-acetyltransferase</fullName>
    </submittedName>
</protein>
<comment type="caution">
    <text evidence="2">The sequence shown here is derived from an EMBL/GenBank/DDBJ whole genome shotgun (WGS) entry which is preliminary data.</text>
</comment>
<dbReference type="PANTHER" id="PTHR43792:SF1">
    <property type="entry name" value="N-ACETYLTRANSFERASE DOMAIN-CONTAINING PROTEIN"/>
    <property type="match status" value="1"/>
</dbReference>
<dbReference type="InterPro" id="IPR000182">
    <property type="entry name" value="GNAT_dom"/>
</dbReference>
<dbReference type="PANTHER" id="PTHR43792">
    <property type="entry name" value="GNAT FAMILY, PUTATIVE (AFU_ORTHOLOGUE AFUA_3G00765)-RELATED-RELATED"/>
    <property type="match status" value="1"/>
</dbReference>
<organism evidence="2 3">
    <name type="scientific">Solibacillus kalamii</name>
    <dbReference type="NCBI Taxonomy" id="1748298"/>
    <lineage>
        <taxon>Bacteria</taxon>
        <taxon>Bacillati</taxon>
        <taxon>Bacillota</taxon>
        <taxon>Bacilli</taxon>
        <taxon>Bacillales</taxon>
        <taxon>Caryophanaceae</taxon>
        <taxon>Solibacillus</taxon>
    </lineage>
</organism>
<evidence type="ECO:0000313" key="3">
    <source>
        <dbReference type="Proteomes" id="UP000196594"/>
    </source>
</evidence>
<gene>
    <name evidence="2" type="ORF">CBM15_04510</name>
</gene>